<dbReference type="Proteomes" id="UP000199598">
    <property type="component" value="Unassembled WGS sequence"/>
</dbReference>
<dbReference type="EMBL" id="FOSK01000025">
    <property type="protein sequence ID" value="SFL23432.1"/>
    <property type="molecule type" value="Genomic_DNA"/>
</dbReference>
<reference evidence="1 2" key="1">
    <citation type="submission" date="2016-10" db="EMBL/GenBank/DDBJ databases">
        <authorList>
            <person name="Varghese N."/>
            <person name="Submissions S."/>
        </authorList>
    </citation>
    <scope>NUCLEOTIDE SEQUENCE [LARGE SCALE GENOMIC DNA]</scope>
    <source>
        <strain evidence="1 2">DSM 16392</strain>
    </source>
</reference>
<comment type="caution">
    <text evidence="1">The sequence shown here is derived from an EMBL/GenBank/DDBJ whole genome shotgun (WGS) entry which is preliminary data.</text>
</comment>
<sequence>MHTEEYSFILDRRPQNLKWLGTLVLLNRWARTLLPLGLINDVLLEPNPQAQNSRTY</sequence>
<proteinExistence type="predicted"/>
<protein>
    <submittedName>
        <fullName evidence="1">Uncharacterized protein</fullName>
    </submittedName>
</protein>
<organism evidence="1 2">
    <name type="scientific">Pseudovibrio ascidiaceicola</name>
    <dbReference type="NCBI Taxonomy" id="285279"/>
    <lineage>
        <taxon>Bacteria</taxon>
        <taxon>Pseudomonadati</taxon>
        <taxon>Pseudomonadota</taxon>
        <taxon>Alphaproteobacteria</taxon>
        <taxon>Hyphomicrobiales</taxon>
        <taxon>Stappiaceae</taxon>
        <taxon>Pseudovibrio</taxon>
    </lineage>
</organism>
<name>A0A1I4FZW1_9HYPH</name>
<evidence type="ECO:0000313" key="1">
    <source>
        <dbReference type="EMBL" id="SFL23432.1"/>
    </source>
</evidence>
<keyword evidence="2" id="KW-1185">Reference proteome</keyword>
<gene>
    <name evidence="1" type="ORF">SAMN04488518_1258</name>
</gene>
<accession>A0A1I4FZW1</accession>
<evidence type="ECO:0000313" key="2">
    <source>
        <dbReference type="Proteomes" id="UP000199598"/>
    </source>
</evidence>